<protein>
    <submittedName>
        <fullName evidence="2">Uncharacterized protein</fullName>
    </submittedName>
</protein>
<organism evidence="2">
    <name type="scientific">Lotharella globosa</name>
    <dbReference type="NCBI Taxonomy" id="91324"/>
    <lineage>
        <taxon>Eukaryota</taxon>
        <taxon>Sar</taxon>
        <taxon>Rhizaria</taxon>
        <taxon>Cercozoa</taxon>
        <taxon>Chlorarachniophyceae</taxon>
        <taxon>Lotharella</taxon>
    </lineage>
</organism>
<proteinExistence type="predicted"/>
<evidence type="ECO:0000256" key="1">
    <source>
        <dbReference type="SAM" id="MobiDB-lite"/>
    </source>
</evidence>
<feature type="region of interest" description="Disordered" evidence="1">
    <location>
        <begin position="100"/>
        <end position="122"/>
    </location>
</feature>
<evidence type="ECO:0000313" key="2">
    <source>
        <dbReference type="EMBL" id="CAE0668256.1"/>
    </source>
</evidence>
<dbReference type="AlphaFoldDB" id="A0A6U2ZRB3"/>
<name>A0A6U2ZRB3_9EUKA</name>
<sequence length="377" mass="40670">MACLSSSPSSLIGELRQMHEGFGKSGRSMMMTEDVIKAKSRTRTQASSSSSIGSSIGRVRHVGVMMRRASVVGPRRIPRRRITSYRDQVASLRCRSAIEENEDDGSGGDFDVLPPPPPPPAAAKAIGLTPRGYSLYEALEGQADWKRVSVETGIVGSLEREEFMIAPLLKDSNIITLTLPRPAGLTFSPDTTGLIRLVEINKQTKAGQRVALSRLGVGTVSGENMAPKIGDILRAHSTTTIDAPLTASLTGELSGVKRRVVLHGCDGQSWSRCSNALAKGRISDGDLFLVLERPGEDSRASVYEIDDATISLNEEDTGDFGSTQQPRGQQGMYTITGFEEDDEDMDSISDAKGQRDFNGLLLITGLTFLTLVLTGFY</sequence>
<gene>
    <name evidence="2" type="ORF">LGLO00237_LOCUS19880</name>
</gene>
<reference evidence="2" key="1">
    <citation type="submission" date="2021-01" db="EMBL/GenBank/DDBJ databases">
        <authorList>
            <person name="Corre E."/>
            <person name="Pelletier E."/>
            <person name="Niang G."/>
            <person name="Scheremetjew M."/>
            <person name="Finn R."/>
            <person name="Kale V."/>
            <person name="Holt S."/>
            <person name="Cochrane G."/>
            <person name="Meng A."/>
            <person name="Brown T."/>
            <person name="Cohen L."/>
        </authorList>
    </citation>
    <scope>NUCLEOTIDE SEQUENCE</scope>
    <source>
        <strain evidence="2">CCCM811</strain>
    </source>
</reference>
<dbReference type="EMBL" id="HBIV01027763">
    <property type="protein sequence ID" value="CAE0668256.1"/>
    <property type="molecule type" value="Transcribed_RNA"/>
</dbReference>
<accession>A0A6U2ZRB3</accession>